<dbReference type="GO" id="GO:0046513">
    <property type="term" value="P:ceramide biosynthetic process"/>
    <property type="evidence" value="ECO:0007669"/>
    <property type="project" value="TreeGrafter"/>
</dbReference>
<dbReference type="GO" id="GO:0005789">
    <property type="term" value="C:endoplasmic reticulum membrane"/>
    <property type="evidence" value="ECO:0007669"/>
    <property type="project" value="TreeGrafter"/>
</dbReference>
<keyword evidence="4" id="KW-0378">Hydrolase</keyword>
<evidence type="ECO:0000256" key="8">
    <source>
        <dbReference type="PIRSR" id="PIRSR608901-2"/>
    </source>
</evidence>
<dbReference type="PANTHER" id="PTHR46187">
    <property type="entry name" value="ALKALINE CERAMIDASE 3"/>
    <property type="match status" value="1"/>
</dbReference>
<feature type="binding site" evidence="7">
    <location>
        <position position="36"/>
    </location>
    <ligand>
        <name>Ca(2+)</name>
        <dbReference type="ChEBI" id="CHEBI:29108"/>
    </ligand>
</feature>
<evidence type="ECO:0000256" key="2">
    <source>
        <dbReference type="ARBA" id="ARBA00009780"/>
    </source>
</evidence>
<dbReference type="GO" id="GO:0016811">
    <property type="term" value="F:hydrolase activity, acting on carbon-nitrogen (but not peptide) bonds, in linear amides"/>
    <property type="evidence" value="ECO:0007669"/>
    <property type="project" value="InterPro"/>
</dbReference>
<evidence type="ECO:0000256" key="1">
    <source>
        <dbReference type="ARBA" id="ARBA00004141"/>
    </source>
</evidence>
<proteinExistence type="inferred from homology"/>
<dbReference type="OrthoDB" id="187171at2759"/>
<evidence type="ECO:0000313" key="10">
    <source>
        <dbReference type="EMBL" id="ORZ41384.1"/>
    </source>
</evidence>
<dbReference type="InterPro" id="IPR008901">
    <property type="entry name" value="ACER"/>
</dbReference>
<evidence type="ECO:0000256" key="3">
    <source>
        <dbReference type="ARBA" id="ARBA00022692"/>
    </source>
</evidence>
<keyword evidence="11" id="KW-1185">Reference proteome</keyword>
<keyword evidence="5 9" id="KW-1133">Transmembrane helix</keyword>
<evidence type="ECO:0000256" key="6">
    <source>
        <dbReference type="ARBA" id="ARBA00023136"/>
    </source>
</evidence>
<feature type="binding site" evidence="7">
    <location>
        <position position="28"/>
    </location>
    <ligand>
        <name>Ca(2+)</name>
        <dbReference type="ChEBI" id="CHEBI:29108"/>
    </ligand>
</feature>
<keyword evidence="8" id="KW-0862">Zinc</keyword>
<comment type="subcellular location">
    <subcellularLocation>
        <location evidence="1">Membrane</location>
        <topology evidence="1">Multi-pass membrane protein</topology>
    </subcellularLocation>
</comment>
<keyword evidence="7" id="KW-0106">Calcium</keyword>
<keyword evidence="3 9" id="KW-0812">Transmembrane</keyword>
<keyword evidence="7" id="KW-0479">Metal-binding</keyword>
<dbReference type="GO" id="GO:0046514">
    <property type="term" value="P:ceramide catabolic process"/>
    <property type="evidence" value="ECO:0007669"/>
    <property type="project" value="TreeGrafter"/>
</dbReference>
<dbReference type="AlphaFoldDB" id="A0A1Y2I4Z4"/>
<accession>A0A1Y2I4Z4</accession>
<feature type="binding site" evidence="8">
    <location>
        <position position="234"/>
    </location>
    <ligand>
        <name>Zn(2+)</name>
        <dbReference type="ChEBI" id="CHEBI:29105"/>
        <note>catalytic</note>
    </ligand>
</feature>
<evidence type="ECO:0000256" key="9">
    <source>
        <dbReference type="SAM" id="Phobius"/>
    </source>
</evidence>
<evidence type="ECO:0000256" key="4">
    <source>
        <dbReference type="ARBA" id="ARBA00022801"/>
    </source>
</evidence>
<dbReference type="Pfam" id="PF05875">
    <property type="entry name" value="Ceramidase"/>
    <property type="match status" value="1"/>
</dbReference>
<comment type="caution">
    <text evidence="10">The sequence shown here is derived from an EMBL/GenBank/DDBJ whole genome shotgun (WGS) entry which is preliminary data.</text>
</comment>
<dbReference type="STRING" id="765915.A0A1Y2I4Z4"/>
<gene>
    <name evidence="10" type="ORF">BCR44DRAFT_41060</name>
</gene>
<keyword evidence="6 9" id="KW-0472">Membrane</keyword>
<feature type="binding site" evidence="7">
    <location>
        <position position="24"/>
    </location>
    <ligand>
        <name>Ca(2+)</name>
        <dbReference type="ChEBI" id="CHEBI:29108"/>
    </ligand>
</feature>
<organism evidence="10 11">
    <name type="scientific">Catenaria anguillulae PL171</name>
    <dbReference type="NCBI Taxonomy" id="765915"/>
    <lineage>
        <taxon>Eukaryota</taxon>
        <taxon>Fungi</taxon>
        <taxon>Fungi incertae sedis</taxon>
        <taxon>Blastocladiomycota</taxon>
        <taxon>Blastocladiomycetes</taxon>
        <taxon>Blastocladiales</taxon>
        <taxon>Catenariaceae</taxon>
        <taxon>Catenaria</taxon>
    </lineage>
</organism>
<dbReference type="Proteomes" id="UP000193411">
    <property type="component" value="Unassembled WGS sequence"/>
</dbReference>
<protein>
    <submittedName>
        <fullName evidence="10">Ceramidase-domain-containing protein</fullName>
    </submittedName>
</protein>
<reference evidence="10 11" key="1">
    <citation type="submission" date="2016-07" db="EMBL/GenBank/DDBJ databases">
        <title>Pervasive Adenine N6-methylation of Active Genes in Fungi.</title>
        <authorList>
            <consortium name="DOE Joint Genome Institute"/>
            <person name="Mondo S.J."/>
            <person name="Dannebaum R.O."/>
            <person name="Kuo R.C."/>
            <person name="Labutti K."/>
            <person name="Haridas S."/>
            <person name="Kuo A."/>
            <person name="Salamov A."/>
            <person name="Ahrendt S.R."/>
            <person name="Lipzen A."/>
            <person name="Sullivan W."/>
            <person name="Andreopoulos W.B."/>
            <person name="Clum A."/>
            <person name="Lindquist E."/>
            <person name="Daum C."/>
            <person name="Ramamoorthy G.K."/>
            <person name="Gryganskyi A."/>
            <person name="Culley D."/>
            <person name="Magnuson J.K."/>
            <person name="James T.Y."/>
            <person name="O'Malley M.A."/>
            <person name="Stajich J.E."/>
            <person name="Spatafora J.W."/>
            <person name="Visel A."/>
            <person name="Grigoriev I.V."/>
        </authorList>
    </citation>
    <scope>NUCLEOTIDE SEQUENCE [LARGE SCALE GENOMIC DNA]</scope>
    <source>
        <strain evidence="10 11">PL171</strain>
    </source>
</reference>
<name>A0A1Y2I4Z4_9FUNG</name>
<feature type="transmembrane region" description="Helical" evidence="9">
    <location>
        <begin position="120"/>
        <end position="139"/>
    </location>
</feature>
<dbReference type="EMBL" id="MCFL01000001">
    <property type="protein sequence ID" value="ORZ41384.1"/>
    <property type="molecule type" value="Genomic_DNA"/>
</dbReference>
<evidence type="ECO:0000256" key="5">
    <source>
        <dbReference type="ARBA" id="ARBA00022989"/>
    </source>
</evidence>
<comment type="similarity">
    <text evidence="2">Belongs to the alkaline ceramidase family.</text>
</comment>
<dbReference type="PANTHER" id="PTHR46187:SF3">
    <property type="entry name" value="ALKALINE CERAMIDASE 3"/>
    <property type="match status" value="1"/>
</dbReference>
<feature type="transmembrane region" description="Helical" evidence="9">
    <location>
        <begin position="66"/>
        <end position="85"/>
    </location>
</feature>
<feature type="binding site" evidence="8">
    <location>
        <position position="238"/>
    </location>
    <ligand>
        <name>Zn(2+)</name>
        <dbReference type="ChEBI" id="CHEBI:29105"/>
        <note>catalytic</note>
    </ligand>
</feature>
<feature type="transmembrane region" description="Helical" evidence="9">
    <location>
        <begin position="31"/>
        <end position="54"/>
    </location>
</feature>
<evidence type="ECO:0000256" key="7">
    <source>
        <dbReference type="PIRSR" id="PIRSR608901-1"/>
    </source>
</evidence>
<feature type="binding site" evidence="7">
    <location>
        <position position="26"/>
    </location>
    <ligand>
        <name>Ca(2+)</name>
        <dbReference type="ChEBI" id="CHEBI:29108"/>
    </ligand>
</feature>
<dbReference type="GO" id="GO:0046872">
    <property type="term" value="F:metal ion binding"/>
    <property type="evidence" value="ECO:0007669"/>
    <property type="project" value="UniProtKB-KW"/>
</dbReference>
<feature type="transmembrane region" description="Helical" evidence="9">
    <location>
        <begin position="235"/>
        <end position="255"/>
    </location>
</feature>
<feature type="transmembrane region" description="Helical" evidence="9">
    <location>
        <begin position="145"/>
        <end position="169"/>
    </location>
</feature>
<feature type="binding site" evidence="8">
    <location>
        <position position="84"/>
    </location>
    <ligand>
        <name>Zn(2+)</name>
        <dbReference type="ChEBI" id="CHEBI:29105"/>
        <note>catalytic</note>
    </ligand>
</feature>
<sequence length="320" mass="35710">MQPRHDPNRSTAHHTWPTTAIVDWCEDNFTVWFLAELVNTLTNLSTIALGAYGLLLCRKHHYSARFYWSFMAMVAVGAGSALFHGTLTYEAQLLDELPMLFGTSAFLYAAAWPERKRPPSWWMATLAVYPTMVTAVYVAGRQEEVFQIGYTLMAAVTMVVAAWGNLKYIRPANESTHAGLVTVEQGGRTLLTRGIASYVGATCIWVAENMYCHSHLIPAKEAVGYPWRVLLEGHGWWHLGTGYGCALIIASMVVVRHNATWKQQQQQQHKQGAPQPRAELVWHWGGLIPEVVVPLTSAVSLHGMAELKHRDVTGVKAKEE</sequence>
<comment type="cofactor">
    <cofactor evidence="8">
        <name>Zn(2+)</name>
        <dbReference type="ChEBI" id="CHEBI:29105"/>
    </cofactor>
</comment>
<evidence type="ECO:0000313" key="11">
    <source>
        <dbReference type="Proteomes" id="UP000193411"/>
    </source>
</evidence>
<feature type="binding site" evidence="7">
    <location>
        <position position="23"/>
    </location>
    <ligand>
        <name>Ca(2+)</name>
        <dbReference type="ChEBI" id="CHEBI:29108"/>
    </ligand>
</feature>